<reference evidence="1 2" key="1">
    <citation type="journal article" date="2016" name="Mol. Biol. Evol.">
        <title>Comparative Genomics of Early-Diverging Mushroom-Forming Fungi Provides Insights into the Origins of Lignocellulose Decay Capabilities.</title>
        <authorList>
            <person name="Nagy L.G."/>
            <person name="Riley R."/>
            <person name="Tritt A."/>
            <person name="Adam C."/>
            <person name="Daum C."/>
            <person name="Floudas D."/>
            <person name="Sun H."/>
            <person name="Yadav J.S."/>
            <person name="Pangilinan J."/>
            <person name="Larsson K.H."/>
            <person name="Matsuura K."/>
            <person name="Barry K."/>
            <person name="Labutti K."/>
            <person name="Kuo R."/>
            <person name="Ohm R.A."/>
            <person name="Bhattacharya S.S."/>
            <person name="Shirouzu T."/>
            <person name="Yoshinaga Y."/>
            <person name="Martin F.M."/>
            <person name="Grigoriev I.V."/>
            <person name="Hibbett D.S."/>
        </authorList>
    </citation>
    <scope>NUCLEOTIDE SEQUENCE [LARGE SCALE GENOMIC DNA]</scope>
    <source>
        <strain evidence="1 2">CBS 109695</strain>
    </source>
</reference>
<evidence type="ECO:0000313" key="1">
    <source>
        <dbReference type="EMBL" id="KZP17003.1"/>
    </source>
</evidence>
<proteinExistence type="predicted"/>
<organism evidence="1 2">
    <name type="scientific">Athelia psychrophila</name>
    <dbReference type="NCBI Taxonomy" id="1759441"/>
    <lineage>
        <taxon>Eukaryota</taxon>
        <taxon>Fungi</taxon>
        <taxon>Dikarya</taxon>
        <taxon>Basidiomycota</taxon>
        <taxon>Agaricomycotina</taxon>
        <taxon>Agaricomycetes</taxon>
        <taxon>Agaricomycetidae</taxon>
        <taxon>Atheliales</taxon>
        <taxon>Atheliaceae</taxon>
        <taxon>Athelia</taxon>
    </lineage>
</organism>
<gene>
    <name evidence="1" type="ORF">FIBSPDRAFT_37104</name>
</gene>
<name>A0A166FNL9_9AGAM</name>
<keyword evidence="2" id="KW-1185">Reference proteome</keyword>
<sequence length="59" mass="6823">MALQDNGQPIRKLLLPKSFFVKVGAEAEMGLRKVVEVEVYYDDWPMPFTGDRCADLRDY</sequence>
<protein>
    <submittedName>
        <fullName evidence="1">Uncharacterized protein</fullName>
    </submittedName>
</protein>
<dbReference type="Proteomes" id="UP000076532">
    <property type="component" value="Unassembled WGS sequence"/>
</dbReference>
<dbReference type="EMBL" id="KV417587">
    <property type="protein sequence ID" value="KZP17003.1"/>
    <property type="molecule type" value="Genomic_DNA"/>
</dbReference>
<dbReference type="AlphaFoldDB" id="A0A166FNL9"/>
<evidence type="ECO:0000313" key="2">
    <source>
        <dbReference type="Proteomes" id="UP000076532"/>
    </source>
</evidence>
<accession>A0A166FNL9</accession>